<accession>A0A7G9Y1H0</accession>
<proteinExistence type="predicted"/>
<dbReference type="AlphaFoldDB" id="A0A7G9Y1H0"/>
<dbReference type="EMBL" id="MT630678">
    <property type="protein sequence ID" value="QNO41854.1"/>
    <property type="molecule type" value="Genomic_DNA"/>
</dbReference>
<name>A0A7G9Y1H0_9EURY</name>
<organism evidence="1">
    <name type="scientific">Candidatus Methanogaster sp. ANME-2c ERB4</name>
    <dbReference type="NCBI Taxonomy" id="2759911"/>
    <lineage>
        <taxon>Archaea</taxon>
        <taxon>Methanobacteriati</taxon>
        <taxon>Methanobacteriota</taxon>
        <taxon>Stenosarchaea group</taxon>
        <taxon>Methanomicrobia</taxon>
        <taxon>Methanosarcinales</taxon>
        <taxon>ANME-2 cluster</taxon>
        <taxon>Candidatus Methanogasteraceae</taxon>
        <taxon>Candidatus Methanogaster</taxon>
    </lineage>
</organism>
<reference evidence="1" key="1">
    <citation type="submission" date="2020-06" db="EMBL/GenBank/DDBJ databases">
        <title>Unique genomic features of the anaerobic methanotrophic archaea.</title>
        <authorList>
            <person name="Chadwick G.L."/>
            <person name="Skennerton C.T."/>
            <person name="Laso-Perez R."/>
            <person name="Leu A.O."/>
            <person name="Speth D.R."/>
            <person name="Yu H."/>
            <person name="Morgan-Lang C."/>
            <person name="Hatzenpichler R."/>
            <person name="Goudeau D."/>
            <person name="Malmstrom R."/>
            <person name="Brazelton W.J."/>
            <person name="Woyke T."/>
            <person name="Hallam S.J."/>
            <person name="Tyson G.W."/>
            <person name="Wegener G."/>
            <person name="Boetius A."/>
            <person name="Orphan V."/>
        </authorList>
    </citation>
    <scope>NUCLEOTIDE SEQUENCE</scope>
</reference>
<evidence type="ECO:0000313" key="1">
    <source>
        <dbReference type="EMBL" id="QNO41854.1"/>
    </source>
</evidence>
<sequence>MQIRNHIGIGLALHLDGLDMEILADLSDRLELASGACGYSKNQWRLCVLEISLRDVDIRVFTDRTVRLVKCDMCNIRKIDSPCPEIVLDHLRC</sequence>
<gene>
    <name evidence="1" type="ORF">OLEPNHLG_00001</name>
</gene>
<protein>
    <submittedName>
        <fullName evidence="1">Uncharacterized protein</fullName>
    </submittedName>
</protein>